<keyword evidence="4" id="KW-0863">Zinc-finger</keyword>
<dbReference type="EMBL" id="JAFIMR010000047">
    <property type="protein sequence ID" value="KAI1856035.1"/>
    <property type="molecule type" value="Genomic_DNA"/>
</dbReference>
<dbReference type="InterPro" id="IPR031248">
    <property type="entry name" value="RNF213"/>
</dbReference>
<name>A0A9P9WBG8_9PEZI</name>
<feature type="domain" description="RZ-type" evidence="7">
    <location>
        <begin position="353"/>
        <end position="428"/>
    </location>
</feature>
<dbReference type="Pfam" id="PF20173">
    <property type="entry name" value="ZnF_RZ-type"/>
    <property type="match status" value="1"/>
</dbReference>
<sequence>MALQYQDIDLDEDPCIFPDCGHFVTKSSMDGVMDMKTQYLMSPDGLPVEVSGSSVPFSMDEIKCCPTCRGSLRNISRYGRIVRRAMLDEATKKFIAWSNNEYLQLAQRLVDIQQRLTEKANPVFLPQNSRPSKLVIVIRPRLKQLYAIRDHIGGARYAPALKLWHHISEFIGKVRKEEQPFQRVADFIQHSQKQRSTENSMYNETLIQVGGMIQGLALWLRCETIILSDFMKIRQYHSAQVSEIRLDLTGQMNDCERLIDLANTSRYPRQQVEGHVFSALFCLVSSQLASESTEKPQDEAESSCSRETLKTKASAHLATARRLLQDFPSTRVLEVDVEAAETMLGDGVFYATVSADEMRVVYQAMAREFSGTGHWYTCESGHPFTVGECGMPTEQARCPECGGEIGGRNHNPAAGVRRADEIEELARGVGDIGIAG</sequence>
<keyword evidence="9" id="KW-1185">Reference proteome</keyword>
<protein>
    <recommendedName>
        <fullName evidence="7">RZ-type domain-containing protein</fullName>
    </recommendedName>
</protein>
<evidence type="ECO:0000256" key="5">
    <source>
        <dbReference type="ARBA" id="ARBA00022833"/>
    </source>
</evidence>
<organism evidence="8 9">
    <name type="scientific">Neoarthrinium moseri</name>
    <dbReference type="NCBI Taxonomy" id="1658444"/>
    <lineage>
        <taxon>Eukaryota</taxon>
        <taxon>Fungi</taxon>
        <taxon>Dikarya</taxon>
        <taxon>Ascomycota</taxon>
        <taxon>Pezizomycotina</taxon>
        <taxon>Sordariomycetes</taxon>
        <taxon>Xylariomycetidae</taxon>
        <taxon>Amphisphaeriales</taxon>
        <taxon>Apiosporaceae</taxon>
        <taxon>Neoarthrinium</taxon>
    </lineage>
</organism>
<keyword evidence="5" id="KW-0862">Zinc</keyword>
<reference evidence="8" key="1">
    <citation type="submission" date="2021-03" db="EMBL/GenBank/DDBJ databases">
        <title>Revisited historic fungal species revealed as producer of novel bioactive compounds through whole genome sequencing and comparative genomics.</title>
        <authorList>
            <person name="Vignolle G.A."/>
            <person name="Hochenegger N."/>
            <person name="Mach R.L."/>
            <person name="Mach-Aigner A.R."/>
            <person name="Javad Rahimi M."/>
            <person name="Salim K.A."/>
            <person name="Chan C.M."/>
            <person name="Lim L.B.L."/>
            <person name="Cai F."/>
            <person name="Druzhinina I.S."/>
            <person name="U'Ren J.M."/>
            <person name="Derntl C."/>
        </authorList>
    </citation>
    <scope>NUCLEOTIDE SEQUENCE</scope>
    <source>
        <strain evidence="8">TUCIM 5799</strain>
    </source>
</reference>
<accession>A0A9P9WBG8</accession>
<dbReference type="Proteomes" id="UP000829685">
    <property type="component" value="Unassembled WGS sequence"/>
</dbReference>
<comment type="caution">
    <text evidence="8">The sequence shown here is derived from an EMBL/GenBank/DDBJ whole genome shotgun (WGS) entry which is preliminary data.</text>
</comment>
<dbReference type="GO" id="GO:0005737">
    <property type="term" value="C:cytoplasm"/>
    <property type="evidence" value="ECO:0007669"/>
    <property type="project" value="UniProtKB-SubCell"/>
</dbReference>
<evidence type="ECO:0000256" key="1">
    <source>
        <dbReference type="ARBA" id="ARBA00004496"/>
    </source>
</evidence>
<dbReference type="PROSITE" id="PS51981">
    <property type="entry name" value="ZF_RZ"/>
    <property type="match status" value="1"/>
</dbReference>
<evidence type="ECO:0000256" key="6">
    <source>
        <dbReference type="ARBA" id="ARBA00022859"/>
    </source>
</evidence>
<evidence type="ECO:0000256" key="2">
    <source>
        <dbReference type="ARBA" id="ARBA00022490"/>
    </source>
</evidence>
<evidence type="ECO:0000259" key="7">
    <source>
        <dbReference type="PROSITE" id="PS51981"/>
    </source>
</evidence>
<evidence type="ECO:0000256" key="4">
    <source>
        <dbReference type="ARBA" id="ARBA00022771"/>
    </source>
</evidence>
<keyword evidence="2" id="KW-0963">Cytoplasm</keyword>
<keyword evidence="6" id="KW-0391">Immunity</keyword>
<evidence type="ECO:0000313" key="9">
    <source>
        <dbReference type="Proteomes" id="UP000829685"/>
    </source>
</evidence>
<dbReference type="PANTHER" id="PTHR22605:SF16">
    <property type="entry name" value="E3 UBIQUITIN-PROTEIN LIGASE RNF213"/>
    <property type="match status" value="1"/>
</dbReference>
<gene>
    <name evidence="8" type="ORF">JX265_011932</name>
</gene>
<evidence type="ECO:0000313" key="8">
    <source>
        <dbReference type="EMBL" id="KAI1856035.1"/>
    </source>
</evidence>
<dbReference type="PANTHER" id="PTHR22605">
    <property type="entry name" value="RZ-TYPE DOMAIN-CONTAINING PROTEIN"/>
    <property type="match status" value="1"/>
</dbReference>
<dbReference type="GO" id="GO:0004842">
    <property type="term" value="F:ubiquitin-protein transferase activity"/>
    <property type="evidence" value="ECO:0007669"/>
    <property type="project" value="InterPro"/>
</dbReference>
<dbReference type="AlphaFoldDB" id="A0A9P9WBG8"/>
<keyword evidence="3" id="KW-0479">Metal-binding</keyword>
<proteinExistence type="predicted"/>
<comment type="subcellular location">
    <subcellularLocation>
        <location evidence="1">Cytoplasm</location>
    </subcellularLocation>
</comment>
<dbReference type="GO" id="GO:0002376">
    <property type="term" value="P:immune system process"/>
    <property type="evidence" value="ECO:0007669"/>
    <property type="project" value="UniProtKB-KW"/>
</dbReference>
<dbReference type="InterPro" id="IPR046439">
    <property type="entry name" value="ZF_RZ_dom"/>
</dbReference>
<dbReference type="GO" id="GO:0008270">
    <property type="term" value="F:zinc ion binding"/>
    <property type="evidence" value="ECO:0007669"/>
    <property type="project" value="UniProtKB-KW"/>
</dbReference>
<dbReference type="GO" id="GO:0016887">
    <property type="term" value="F:ATP hydrolysis activity"/>
    <property type="evidence" value="ECO:0007669"/>
    <property type="project" value="InterPro"/>
</dbReference>
<evidence type="ECO:0000256" key="3">
    <source>
        <dbReference type="ARBA" id="ARBA00022723"/>
    </source>
</evidence>